<keyword evidence="1 3" id="KW-0378">Hydrolase</keyword>
<keyword evidence="2" id="KW-0732">Signal</keyword>
<comment type="similarity">
    <text evidence="1">Belongs to the PagL family.</text>
</comment>
<evidence type="ECO:0000313" key="3">
    <source>
        <dbReference type="EMBL" id="MFC0048604.1"/>
    </source>
</evidence>
<name>A0ABV6BCM6_9GAMM</name>
<organism evidence="3 4">
    <name type="scientific">Rheinheimera tilapiae</name>
    <dbReference type="NCBI Taxonomy" id="875043"/>
    <lineage>
        <taxon>Bacteria</taxon>
        <taxon>Pseudomonadati</taxon>
        <taxon>Pseudomonadota</taxon>
        <taxon>Gammaproteobacteria</taxon>
        <taxon>Chromatiales</taxon>
        <taxon>Chromatiaceae</taxon>
        <taxon>Rheinheimera</taxon>
    </lineage>
</organism>
<dbReference type="PIRSF" id="PIRSF029681">
    <property type="entry name" value="PagL"/>
    <property type="match status" value="1"/>
</dbReference>
<comment type="subunit">
    <text evidence="1">Homodimer.</text>
</comment>
<gene>
    <name evidence="3" type="ORF">ACFFJP_09920</name>
</gene>
<reference evidence="3 4" key="1">
    <citation type="submission" date="2024-09" db="EMBL/GenBank/DDBJ databases">
        <authorList>
            <person name="Sun Q."/>
            <person name="Mori K."/>
        </authorList>
    </citation>
    <scope>NUCLEOTIDE SEQUENCE [LARGE SCALE GENOMIC DNA]</scope>
    <source>
        <strain evidence="3 4">KCTC 23315</strain>
    </source>
</reference>
<dbReference type="EMBL" id="JBHLXP010000001">
    <property type="protein sequence ID" value="MFC0048604.1"/>
    <property type="molecule type" value="Genomic_DNA"/>
</dbReference>
<dbReference type="GO" id="GO:0016787">
    <property type="term" value="F:hydrolase activity"/>
    <property type="evidence" value="ECO:0007669"/>
    <property type="project" value="UniProtKB-KW"/>
</dbReference>
<dbReference type="Proteomes" id="UP001589813">
    <property type="component" value="Unassembled WGS sequence"/>
</dbReference>
<keyword evidence="1" id="KW-0998">Cell outer membrane</keyword>
<comment type="caution">
    <text evidence="3">The sequence shown here is derived from an EMBL/GenBank/DDBJ whole genome shotgun (WGS) entry which is preliminary data.</text>
</comment>
<dbReference type="InterPro" id="IPR018550">
    <property type="entry name" value="Lipid-A_deacylase-rel"/>
</dbReference>
<feature type="chain" id="PRO_5047419934" description="Lipid A deacylase" evidence="2">
    <location>
        <begin position="33"/>
        <end position="187"/>
    </location>
</feature>
<sequence>MTANFHLRINRAIFKALVMTLFCTGLFNMAQAESRDQAIAVDYLQGEGDVQGLKLAYQHHVDWLSGLDPRLTMLFEASANFWRYGPTNSSDSNAVLAVSPVLRYPLGHAFDLQWDLEFGIGVSLLDDTRFAGKDVSTHYQFEDRLGLVAWVSPTESLTLRYLHYSNAGFKRPNPGLDFISLSYGWYF</sequence>
<comment type="function">
    <text evidence="1">Has lipid A 3-O-deacylase activity. Hydrolyzes the ester bond at the 3 position of lipid A, a bioactive component of lipopolysaccharide (LPS), thereby releasing the primary fatty acyl moiety.</text>
</comment>
<evidence type="ECO:0000313" key="4">
    <source>
        <dbReference type="Proteomes" id="UP001589813"/>
    </source>
</evidence>
<protein>
    <recommendedName>
        <fullName evidence="1">Lipid A deacylase</fullName>
        <ecNumber evidence="1">3.1.1.77</ecNumber>
    </recommendedName>
    <alternativeName>
        <fullName evidence="1">LPS 3-O-deacylase</fullName>
    </alternativeName>
    <alternativeName>
        <fullName evidence="1">Outer membrane enzyme</fullName>
    </alternativeName>
</protein>
<dbReference type="EC" id="3.1.1.77" evidence="1"/>
<dbReference type="Gene3D" id="2.40.160.20">
    <property type="match status" value="1"/>
</dbReference>
<comment type="subcellular location">
    <subcellularLocation>
        <location evidence="1">Cell outer membrane</location>
        <topology evidence="1">Multi-pass membrane protein</topology>
    </subcellularLocation>
</comment>
<keyword evidence="4" id="KW-1185">Reference proteome</keyword>
<evidence type="ECO:0000256" key="1">
    <source>
        <dbReference type="PIRNR" id="PIRNR029681"/>
    </source>
</evidence>
<proteinExistence type="inferred from homology"/>
<dbReference type="Pfam" id="PF09411">
    <property type="entry name" value="PagL"/>
    <property type="match status" value="1"/>
</dbReference>
<dbReference type="RefSeq" id="WP_377242942.1">
    <property type="nucleotide sequence ID" value="NZ_JBHLXP010000001.1"/>
</dbReference>
<keyword evidence="1" id="KW-0472">Membrane</keyword>
<comment type="catalytic activity">
    <reaction evidence="1">
        <text>a 3-(acyloxy)acyl derivative of bacterial toxin + H2O = a 3-hydroxyacyl derivative of bacterial toxin + a fatty acid + H(+)</text>
        <dbReference type="Rhea" id="RHEA:12032"/>
        <dbReference type="ChEBI" id="CHEBI:15377"/>
        <dbReference type="ChEBI" id="CHEBI:15378"/>
        <dbReference type="ChEBI" id="CHEBI:28868"/>
        <dbReference type="ChEBI" id="CHEBI:136853"/>
        <dbReference type="ChEBI" id="CHEBI:140675"/>
        <dbReference type="EC" id="3.1.1.77"/>
    </reaction>
</comment>
<accession>A0ABV6BCM6</accession>
<feature type="signal peptide" evidence="2">
    <location>
        <begin position="1"/>
        <end position="32"/>
    </location>
</feature>
<evidence type="ECO:0000256" key="2">
    <source>
        <dbReference type="SAM" id="SignalP"/>
    </source>
</evidence>